<dbReference type="EMBL" id="KX857216">
    <property type="protein sequence ID" value="ARF02857.1"/>
    <property type="molecule type" value="Genomic_DNA"/>
</dbReference>
<reference evidence="2 3" key="1">
    <citation type="journal article" date="2017" name="BMC Genomics">
        <title>Genomic characterization of two novel pathogenic avipoxviruses isolated from pacific shearwaters (Ardenna spp.).</title>
        <authorList>
            <person name="Sarker S."/>
            <person name="Das S."/>
            <person name="Lavers J.L."/>
            <person name="Hutton I."/>
            <person name="Helbig K."/>
            <person name="Imbery J."/>
            <person name="Upton C."/>
            <person name="Raidal S.R."/>
        </authorList>
    </citation>
    <scope>NUCLEOTIDE SEQUENCE [LARGE SCALE GENOMIC DNA]</scope>
    <source>
        <strain evidence="2 3">SWPV-1</strain>
    </source>
</reference>
<evidence type="ECO:0000256" key="1">
    <source>
        <dbReference type="PROSITE-ProRule" id="PRU00023"/>
    </source>
</evidence>
<evidence type="ECO:0000313" key="2">
    <source>
        <dbReference type="EMBL" id="ARF02857.1"/>
    </source>
</evidence>
<proteinExistence type="predicted"/>
<dbReference type="Proteomes" id="UP000315116">
    <property type="component" value="Segment"/>
</dbReference>
<protein>
    <submittedName>
        <fullName evidence="2">SWPV1-298</fullName>
    </submittedName>
</protein>
<dbReference type="Pfam" id="PF12796">
    <property type="entry name" value="Ank_2"/>
    <property type="match status" value="1"/>
</dbReference>
<dbReference type="PROSITE" id="PS50297">
    <property type="entry name" value="ANK_REP_REGION"/>
    <property type="match status" value="1"/>
</dbReference>
<evidence type="ECO:0000313" key="3">
    <source>
        <dbReference type="Proteomes" id="UP000315116"/>
    </source>
</evidence>
<gene>
    <name evidence="2" type="primary">SWPV1-298</name>
</gene>
<dbReference type="InterPro" id="IPR036770">
    <property type="entry name" value="Ankyrin_rpt-contain_sf"/>
</dbReference>
<name>A0A1V0S8B9_CNPV</name>
<accession>A0A1V0S8B9</accession>
<feature type="repeat" description="ANK" evidence="1">
    <location>
        <begin position="37"/>
        <end position="70"/>
    </location>
</feature>
<dbReference type="Gene3D" id="1.25.40.20">
    <property type="entry name" value="Ankyrin repeat-containing domain"/>
    <property type="match status" value="1"/>
</dbReference>
<dbReference type="SUPFAM" id="SSF48403">
    <property type="entry name" value="Ankyrin repeat"/>
    <property type="match status" value="1"/>
</dbReference>
<dbReference type="SMART" id="SM00248">
    <property type="entry name" value="ANK"/>
    <property type="match status" value="2"/>
</dbReference>
<dbReference type="InterPro" id="IPR002110">
    <property type="entry name" value="Ankyrin_rpt"/>
</dbReference>
<organism evidence="2 3">
    <name type="scientific">Shearwaterpox virus</name>
    <dbReference type="NCBI Taxonomy" id="1974596"/>
    <lineage>
        <taxon>Viruses</taxon>
        <taxon>Varidnaviria</taxon>
        <taxon>Bamfordvirae</taxon>
        <taxon>Nucleocytoviricota</taxon>
        <taxon>Pokkesviricetes</taxon>
        <taxon>Chitovirales</taxon>
        <taxon>Poxviridae</taxon>
        <taxon>Chordopoxvirinae</taxon>
        <taxon>Avipoxvirus</taxon>
        <taxon>Avipoxvirus canarypox</taxon>
        <taxon>Canarypox virus</taxon>
    </lineage>
</organism>
<dbReference type="PROSITE" id="PS50088">
    <property type="entry name" value="ANK_REPEAT"/>
    <property type="match status" value="1"/>
</dbReference>
<keyword evidence="1" id="KW-0040">ANK repeat</keyword>
<sequence>MGEYNYRDLHNAVSYSYNEKVIAYYISKGYDVNEYQYGMQPIHHASRISRDFKTIKLLLDHGANINSVDNIGKT</sequence>